<protein>
    <submittedName>
        <fullName evidence="1">Nitrogen fixation protein NifQ</fullName>
    </submittedName>
</protein>
<gene>
    <name evidence="1" type="ORF">ACFSNB_12690</name>
</gene>
<dbReference type="InterPro" id="IPR006975">
    <property type="entry name" value="NifQ"/>
</dbReference>
<proteinExistence type="predicted"/>
<name>A0ABW5CCX9_9PROT</name>
<keyword evidence="2" id="KW-1185">Reference proteome</keyword>
<evidence type="ECO:0000313" key="1">
    <source>
        <dbReference type="EMBL" id="MFD2234663.1"/>
    </source>
</evidence>
<dbReference type="Proteomes" id="UP001597296">
    <property type="component" value="Unassembled WGS sequence"/>
</dbReference>
<dbReference type="RefSeq" id="WP_377317101.1">
    <property type="nucleotide sequence ID" value="NZ_JBHUIY010000025.1"/>
</dbReference>
<evidence type="ECO:0000313" key="2">
    <source>
        <dbReference type="Proteomes" id="UP001597296"/>
    </source>
</evidence>
<dbReference type="Pfam" id="PF04891">
    <property type="entry name" value="NifQ"/>
    <property type="match status" value="1"/>
</dbReference>
<dbReference type="EMBL" id="JBHUIY010000025">
    <property type="protein sequence ID" value="MFD2234663.1"/>
    <property type="molecule type" value="Genomic_DNA"/>
</dbReference>
<accession>A0ABW5CCX9</accession>
<sequence length="196" mass="21521">MNESLYAQLIESPGGGDPFDRHLFACTIALAWREGPPPLTRGLGLSAPALAALVGRLFPERPALLAGLRQDDEGAPLSPEEPDLRALLLDCRRGALVEEEWLAHILARRALGPNHLWQDLGLTGRGDLSALIRRHFPPLAARNDRDMKWKKFLYRELCQRDGLVVCKAPNCEVCVDHDLCFGAESGLPRGNATSLS</sequence>
<comment type="caution">
    <text evidence="1">The sequence shown here is derived from an EMBL/GenBank/DDBJ whole genome shotgun (WGS) entry which is preliminary data.</text>
</comment>
<reference evidence="2" key="1">
    <citation type="journal article" date="2019" name="Int. J. Syst. Evol. Microbiol.">
        <title>The Global Catalogue of Microorganisms (GCM) 10K type strain sequencing project: providing services to taxonomists for standard genome sequencing and annotation.</title>
        <authorList>
            <consortium name="The Broad Institute Genomics Platform"/>
            <consortium name="The Broad Institute Genome Sequencing Center for Infectious Disease"/>
            <person name="Wu L."/>
            <person name="Ma J."/>
        </authorList>
    </citation>
    <scope>NUCLEOTIDE SEQUENCE [LARGE SCALE GENOMIC DNA]</scope>
    <source>
        <strain evidence="2">KCTC 15012</strain>
    </source>
</reference>
<organism evidence="1 2">
    <name type="scientific">Phaeospirillum tilakii</name>
    <dbReference type="NCBI Taxonomy" id="741673"/>
    <lineage>
        <taxon>Bacteria</taxon>
        <taxon>Pseudomonadati</taxon>
        <taxon>Pseudomonadota</taxon>
        <taxon>Alphaproteobacteria</taxon>
        <taxon>Rhodospirillales</taxon>
        <taxon>Rhodospirillaceae</taxon>
        <taxon>Phaeospirillum</taxon>
    </lineage>
</organism>